<dbReference type="PANTHER" id="PTHR42781">
    <property type="entry name" value="SPERMIDINE/PUTRESCINE IMPORT ATP-BINDING PROTEIN POTA"/>
    <property type="match status" value="1"/>
</dbReference>
<dbReference type="RefSeq" id="WP_307377539.1">
    <property type="nucleotide sequence ID" value="NZ_JAUSUW010000022.1"/>
</dbReference>
<comment type="similarity">
    <text evidence="1">Belongs to the ABC transporter superfamily.</text>
</comment>
<evidence type="ECO:0000256" key="1">
    <source>
        <dbReference type="ARBA" id="ARBA00005417"/>
    </source>
</evidence>
<dbReference type="InterPro" id="IPR008995">
    <property type="entry name" value="Mo/tungstate-bd_C_term_dom"/>
</dbReference>
<name>A0ABU0GDU8_9HYPH</name>
<dbReference type="EMBL" id="JAUSUW010000022">
    <property type="protein sequence ID" value="MDQ0423522.1"/>
    <property type="molecule type" value="Genomic_DNA"/>
</dbReference>
<evidence type="ECO:0000256" key="4">
    <source>
        <dbReference type="ARBA" id="ARBA00022840"/>
    </source>
</evidence>
<accession>A0ABU0GDU8</accession>
<dbReference type="PROSITE" id="PS00211">
    <property type="entry name" value="ABC_TRANSPORTER_1"/>
    <property type="match status" value="1"/>
</dbReference>
<dbReference type="Gene3D" id="2.40.50.140">
    <property type="entry name" value="Nucleic acid-binding proteins"/>
    <property type="match status" value="1"/>
</dbReference>
<dbReference type="SUPFAM" id="SSF50331">
    <property type="entry name" value="MOP-like"/>
    <property type="match status" value="1"/>
</dbReference>
<gene>
    <name evidence="6" type="ORF">J2045_004574</name>
</gene>
<dbReference type="InterPro" id="IPR013611">
    <property type="entry name" value="Transp-assoc_OB_typ2"/>
</dbReference>
<dbReference type="Proteomes" id="UP001238496">
    <property type="component" value="Unassembled WGS sequence"/>
</dbReference>
<dbReference type="SMART" id="SM00382">
    <property type="entry name" value="AAA"/>
    <property type="match status" value="1"/>
</dbReference>
<sequence length="346" mass="36582">MSGLAIHQLNKAYGPVNALSNISLSVANGQFVCLLGPSGCGKSTLLRIIAGLEATTSGKVLLDGKDITEVPAHLRDFGMVFQSLALFPHLTVGENIAYPLRIRGASKEVQDREVQRLLDLVHLPGVADRAITQLSGGQRQRIAIARALALKPKLFLLDEPMSALDAKLREAMQVEVKRLQQELGITTFLVTHDQREAMTTADLVVVMSGGVIQQIAPPVEIYRSPANAFVADFIGVANLIEGDAKVGGRVVVPGGQVLIDGVAAGGKVNFSARPEDLTLQSAAGDSTVAGTVAFIRHLGSSLEVNVAVPGLAKDLIVVMSPREHLPFDLGDTVHVHVPGSACVVLR</sequence>
<protein>
    <submittedName>
        <fullName evidence="6">Spermidine/putrescine transport system ATP-binding protein</fullName>
    </submittedName>
</protein>
<comment type="caution">
    <text evidence="6">The sequence shown here is derived from an EMBL/GenBank/DDBJ whole genome shotgun (WGS) entry which is preliminary data.</text>
</comment>
<dbReference type="Gene3D" id="3.40.50.300">
    <property type="entry name" value="P-loop containing nucleotide triphosphate hydrolases"/>
    <property type="match status" value="1"/>
</dbReference>
<dbReference type="InterPro" id="IPR003439">
    <property type="entry name" value="ABC_transporter-like_ATP-bd"/>
</dbReference>
<dbReference type="PANTHER" id="PTHR42781:SF4">
    <property type="entry name" value="SPERMIDINE_PUTRESCINE IMPORT ATP-BINDING PROTEIN POTA"/>
    <property type="match status" value="1"/>
</dbReference>
<evidence type="ECO:0000313" key="6">
    <source>
        <dbReference type="EMBL" id="MDQ0423522.1"/>
    </source>
</evidence>
<proteinExistence type="inferred from homology"/>
<evidence type="ECO:0000259" key="5">
    <source>
        <dbReference type="PROSITE" id="PS50893"/>
    </source>
</evidence>
<keyword evidence="7" id="KW-1185">Reference proteome</keyword>
<dbReference type="Gene3D" id="2.40.50.100">
    <property type="match status" value="1"/>
</dbReference>
<dbReference type="Pfam" id="PF08402">
    <property type="entry name" value="TOBE_2"/>
    <property type="match status" value="1"/>
</dbReference>
<dbReference type="InterPro" id="IPR003593">
    <property type="entry name" value="AAA+_ATPase"/>
</dbReference>
<dbReference type="InterPro" id="IPR027417">
    <property type="entry name" value="P-loop_NTPase"/>
</dbReference>
<feature type="domain" description="ABC transporter" evidence="5">
    <location>
        <begin position="4"/>
        <end position="234"/>
    </location>
</feature>
<dbReference type="SUPFAM" id="SSF52540">
    <property type="entry name" value="P-loop containing nucleoside triphosphate hydrolases"/>
    <property type="match status" value="1"/>
</dbReference>
<dbReference type="GO" id="GO:0005524">
    <property type="term" value="F:ATP binding"/>
    <property type="evidence" value="ECO:0007669"/>
    <property type="project" value="UniProtKB-KW"/>
</dbReference>
<keyword evidence="4 6" id="KW-0067">ATP-binding</keyword>
<organism evidence="6 7">
    <name type="scientific">Peteryoungia aggregata LMG 23059</name>
    <dbReference type="NCBI Taxonomy" id="1368425"/>
    <lineage>
        <taxon>Bacteria</taxon>
        <taxon>Pseudomonadati</taxon>
        <taxon>Pseudomonadota</taxon>
        <taxon>Alphaproteobacteria</taxon>
        <taxon>Hyphomicrobiales</taxon>
        <taxon>Rhizobiaceae</taxon>
        <taxon>Peteryoungia</taxon>
    </lineage>
</organism>
<dbReference type="InterPro" id="IPR012340">
    <property type="entry name" value="NA-bd_OB-fold"/>
</dbReference>
<reference evidence="6 7" key="1">
    <citation type="submission" date="2023-07" db="EMBL/GenBank/DDBJ databases">
        <title>Genomic Encyclopedia of Type Strains, Phase IV (KMG-IV): sequencing the most valuable type-strain genomes for metagenomic binning, comparative biology and taxonomic classification.</title>
        <authorList>
            <person name="Goeker M."/>
        </authorList>
    </citation>
    <scope>NUCLEOTIDE SEQUENCE [LARGE SCALE GENOMIC DNA]</scope>
    <source>
        <strain evidence="6 7">DSM 1111</strain>
    </source>
</reference>
<keyword evidence="3" id="KW-0547">Nucleotide-binding</keyword>
<evidence type="ECO:0000256" key="3">
    <source>
        <dbReference type="ARBA" id="ARBA00022741"/>
    </source>
</evidence>
<dbReference type="Pfam" id="PF00005">
    <property type="entry name" value="ABC_tran"/>
    <property type="match status" value="1"/>
</dbReference>
<dbReference type="InterPro" id="IPR017871">
    <property type="entry name" value="ABC_transporter-like_CS"/>
</dbReference>
<evidence type="ECO:0000256" key="2">
    <source>
        <dbReference type="ARBA" id="ARBA00022448"/>
    </source>
</evidence>
<dbReference type="PROSITE" id="PS50893">
    <property type="entry name" value="ABC_TRANSPORTER_2"/>
    <property type="match status" value="1"/>
</dbReference>
<keyword evidence="2" id="KW-0813">Transport</keyword>
<dbReference type="InterPro" id="IPR050093">
    <property type="entry name" value="ABC_SmlMolc_Importer"/>
</dbReference>
<evidence type="ECO:0000313" key="7">
    <source>
        <dbReference type="Proteomes" id="UP001238496"/>
    </source>
</evidence>